<protein>
    <submittedName>
        <fullName evidence="2">Uncharacterized protein</fullName>
    </submittedName>
</protein>
<accession>A0AAD7F1R1</accession>
<keyword evidence="3" id="KW-1185">Reference proteome</keyword>
<evidence type="ECO:0000313" key="2">
    <source>
        <dbReference type="EMBL" id="KAJ7359865.1"/>
    </source>
</evidence>
<keyword evidence="1" id="KW-1133">Transmembrane helix</keyword>
<keyword evidence="1" id="KW-0812">Transmembrane</keyword>
<proteinExistence type="predicted"/>
<comment type="caution">
    <text evidence="2">The sequence shown here is derived from an EMBL/GenBank/DDBJ whole genome shotgun (WGS) entry which is preliminary data.</text>
</comment>
<reference evidence="2" key="1">
    <citation type="submission" date="2023-03" db="EMBL/GenBank/DDBJ databases">
        <title>Massive genome expansion in bonnet fungi (Mycena s.s.) driven by repeated elements and novel gene families across ecological guilds.</title>
        <authorList>
            <consortium name="Lawrence Berkeley National Laboratory"/>
            <person name="Harder C.B."/>
            <person name="Miyauchi S."/>
            <person name="Viragh M."/>
            <person name="Kuo A."/>
            <person name="Thoen E."/>
            <person name="Andreopoulos B."/>
            <person name="Lu D."/>
            <person name="Skrede I."/>
            <person name="Drula E."/>
            <person name="Henrissat B."/>
            <person name="Morin E."/>
            <person name="Kohler A."/>
            <person name="Barry K."/>
            <person name="LaButti K."/>
            <person name="Morin E."/>
            <person name="Salamov A."/>
            <person name="Lipzen A."/>
            <person name="Mereny Z."/>
            <person name="Hegedus B."/>
            <person name="Baldrian P."/>
            <person name="Stursova M."/>
            <person name="Weitz H."/>
            <person name="Taylor A."/>
            <person name="Grigoriev I.V."/>
            <person name="Nagy L.G."/>
            <person name="Martin F."/>
            <person name="Kauserud H."/>
        </authorList>
    </citation>
    <scope>NUCLEOTIDE SEQUENCE</scope>
    <source>
        <strain evidence="2">CBHHK002</strain>
    </source>
</reference>
<sequence>MILSTILFNPHARVYNLRFLLLAAIASTALHAYNRVHWRHNENSIPLWLSMFFSLFVPVHHLAVLFRWPGNWRAIVDLAISTIEIGVTGNIIYYIYDNQEMTLDTPVPVICLLIALLVAAVFRAATMYTSKDRLCEQQFDLLGGCALVMPAYTPWTILHHRFPVIVAFVRERLVDLGNDPRASTGKGELGDVETQIASPICDAAERGAGTASEKIPLLG</sequence>
<feature type="transmembrane region" description="Helical" evidence="1">
    <location>
        <begin position="12"/>
        <end position="33"/>
    </location>
</feature>
<name>A0AAD7F1R1_9AGAR</name>
<evidence type="ECO:0000313" key="3">
    <source>
        <dbReference type="Proteomes" id="UP001218218"/>
    </source>
</evidence>
<keyword evidence="1" id="KW-0472">Membrane</keyword>
<feature type="transmembrane region" description="Helical" evidence="1">
    <location>
        <begin position="45"/>
        <end position="66"/>
    </location>
</feature>
<dbReference type="AlphaFoldDB" id="A0AAD7F1R1"/>
<organism evidence="2 3">
    <name type="scientific">Mycena albidolilacea</name>
    <dbReference type="NCBI Taxonomy" id="1033008"/>
    <lineage>
        <taxon>Eukaryota</taxon>
        <taxon>Fungi</taxon>
        <taxon>Dikarya</taxon>
        <taxon>Basidiomycota</taxon>
        <taxon>Agaricomycotina</taxon>
        <taxon>Agaricomycetes</taxon>
        <taxon>Agaricomycetidae</taxon>
        <taxon>Agaricales</taxon>
        <taxon>Marasmiineae</taxon>
        <taxon>Mycenaceae</taxon>
        <taxon>Mycena</taxon>
    </lineage>
</organism>
<feature type="transmembrane region" description="Helical" evidence="1">
    <location>
        <begin position="107"/>
        <end position="125"/>
    </location>
</feature>
<dbReference type="EMBL" id="JARIHO010000006">
    <property type="protein sequence ID" value="KAJ7359865.1"/>
    <property type="molecule type" value="Genomic_DNA"/>
</dbReference>
<evidence type="ECO:0000256" key="1">
    <source>
        <dbReference type="SAM" id="Phobius"/>
    </source>
</evidence>
<feature type="transmembrane region" description="Helical" evidence="1">
    <location>
        <begin position="78"/>
        <end position="95"/>
    </location>
</feature>
<gene>
    <name evidence="2" type="ORF">DFH08DRAFT_847230</name>
</gene>
<dbReference type="Proteomes" id="UP001218218">
    <property type="component" value="Unassembled WGS sequence"/>
</dbReference>